<accession>A0ABX1DE78</accession>
<dbReference type="Pfam" id="PF00629">
    <property type="entry name" value="MAM"/>
    <property type="match status" value="1"/>
</dbReference>
<dbReference type="InterPro" id="IPR024079">
    <property type="entry name" value="MetalloPept_cat_dom_sf"/>
</dbReference>
<dbReference type="PANTHER" id="PTHR23282:SF101">
    <property type="entry name" value="MAM DOMAIN-CONTAINING PROTEIN"/>
    <property type="match status" value="1"/>
</dbReference>
<dbReference type="SMART" id="SM00137">
    <property type="entry name" value="MAM"/>
    <property type="match status" value="1"/>
</dbReference>
<dbReference type="Pfam" id="PF05572">
    <property type="entry name" value="Peptidase_M43"/>
    <property type="match status" value="1"/>
</dbReference>
<sequence length="635" mass="70784">MNILTYKNHLLLLSMVLSTVQFVFSQNHIESCGTSFSEESISFYNSIAPQLKTIENRFLNSNVGRGTSAKPIINSIPVKAHVIRNSDGSGGLFEADINRAISELNQVFNEAKMEFFLCDGINYINEDKLCHFQKGDEASLTETHYVPGLINIFFTNYIENNSEESICGYTENAGKTDLIVLKNDCAKNGSSLAHEMGHYFSLYHTHGNKASGTDELVDGSNCDTAGDGICDTPADPGLTPKIMGYGCNYIGTAQDANGDFYQPDTQNIMSYASKICRTHFSQQQLARMYAFYITAKNYLSCPSFNADITANVTETCEDSLTVNFESTTNEATNWQWDINSDGIVDYTSKNPTHTFKTGIYDVTLTVECKDKIATRVYHNLIKIGTQNEFLDEDFEDFDMLGKHGWSTNDTAGNGYNWFLGKGITPSEGTGPNIKNDSFLFVEASNGEPGDVAELISPCFNVDYENSGLEFSYHMFGKHMGELHVDIKTAEGYINDVIPPLVGNQQNNETDDFKTKTIDLSAYAYQTIKIRFRAIRGANWEGDLAIDNIIFQTIYTAITDKVYKVYPNPVTDNLLYIKNNNPSEVATYTITNLMGQPFLSGTINNNYPIDVSRLSSGNYILSIFNGKSRTVKRFIK</sequence>
<dbReference type="InterPro" id="IPR013320">
    <property type="entry name" value="ConA-like_dom_sf"/>
</dbReference>
<evidence type="ECO:0000313" key="4">
    <source>
        <dbReference type="EMBL" id="NJX16565.1"/>
    </source>
</evidence>
<dbReference type="Gene3D" id="2.60.40.10">
    <property type="entry name" value="Immunoglobulins"/>
    <property type="match status" value="1"/>
</dbReference>
<dbReference type="InterPro" id="IPR051560">
    <property type="entry name" value="MAM_domain-containing"/>
</dbReference>
<dbReference type="InterPro" id="IPR008754">
    <property type="entry name" value="Peptidase_M43"/>
</dbReference>
<evidence type="ECO:0000256" key="2">
    <source>
        <dbReference type="SAM" id="SignalP"/>
    </source>
</evidence>
<gene>
    <name evidence="4" type="ORF">HC176_13810</name>
</gene>
<dbReference type="Pfam" id="PF18962">
    <property type="entry name" value="Por_Secre_tail"/>
    <property type="match status" value="1"/>
</dbReference>
<dbReference type="Proteomes" id="UP000760545">
    <property type="component" value="Unassembled WGS sequence"/>
</dbReference>
<keyword evidence="5" id="KW-1185">Reference proteome</keyword>
<evidence type="ECO:0000259" key="3">
    <source>
        <dbReference type="PROSITE" id="PS50060"/>
    </source>
</evidence>
<dbReference type="NCBIfam" id="TIGR04183">
    <property type="entry name" value="Por_Secre_tail"/>
    <property type="match status" value="1"/>
</dbReference>
<dbReference type="SUPFAM" id="SSF49899">
    <property type="entry name" value="Concanavalin A-like lectins/glucanases"/>
    <property type="match status" value="1"/>
</dbReference>
<name>A0ABX1DE78_9FLAO</name>
<proteinExistence type="predicted"/>
<dbReference type="CDD" id="cd00146">
    <property type="entry name" value="PKD"/>
    <property type="match status" value="1"/>
</dbReference>
<dbReference type="Gene3D" id="3.40.390.10">
    <property type="entry name" value="Collagenase (Catalytic Domain)"/>
    <property type="match status" value="1"/>
</dbReference>
<reference evidence="4 5" key="1">
    <citation type="submission" date="2020-03" db="EMBL/GenBank/DDBJ databases">
        <title>Tamlana sp. nov, isolated from XXX.</title>
        <authorList>
            <person name="Cao W.R."/>
        </authorList>
    </citation>
    <scope>NUCLEOTIDE SEQUENCE [LARGE SCALE GENOMIC DNA]</scope>
    <source>
        <strain evidence="4 5">HST1-43</strain>
    </source>
</reference>
<comment type="caution">
    <text evidence="4">The sequence shown here is derived from an EMBL/GenBank/DDBJ whole genome shotgun (WGS) entry which is preliminary data.</text>
</comment>
<feature type="signal peptide" evidence="2">
    <location>
        <begin position="1"/>
        <end position="25"/>
    </location>
</feature>
<feature type="domain" description="MAM" evidence="3">
    <location>
        <begin position="390"/>
        <end position="548"/>
    </location>
</feature>
<protein>
    <submittedName>
        <fullName evidence="4">T9SS type A sorting domain-containing protein</fullName>
    </submittedName>
</protein>
<dbReference type="InterPro" id="IPR000601">
    <property type="entry name" value="PKD_dom"/>
</dbReference>
<dbReference type="PANTHER" id="PTHR23282">
    <property type="entry name" value="APICAL ENDOSOMAL GLYCOPROTEIN PRECURSOR"/>
    <property type="match status" value="1"/>
</dbReference>
<evidence type="ECO:0000256" key="1">
    <source>
        <dbReference type="ARBA" id="ARBA00022729"/>
    </source>
</evidence>
<dbReference type="EMBL" id="JAAVJS010000023">
    <property type="protein sequence ID" value="NJX16565.1"/>
    <property type="molecule type" value="Genomic_DNA"/>
</dbReference>
<dbReference type="SUPFAM" id="SSF49299">
    <property type="entry name" value="PKD domain"/>
    <property type="match status" value="1"/>
</dbReference>
<dbReference type="NCBIfam" id="NF038128">
    <property type="entry name" value="choice_anch_J"/>
    <property type="match status" value="1"/>
</dbReference>
<organism evidence="4 5">
    <name type="scientific">Tamlana crocina</name>
    <dbReference type="NCBI Taxonomy" id="393006"/>
    <lineage>
        <taxon>Bacteria</taxon>
        <taxon>Pseudomonadati</taxon>
        <taxon>Bacteroidota</taxon>
        <taxon>Flavobacteriia</taxon>
        <taxon>Flavobacteriales</taxon>
        <taxon>Flavobacteriaceae</taxon>
        <taxon>Tamlana</taxon>
    </lineage>
</organism>
<dbReference type="InterPro" id="IPR035986">
    <property type="entry name" value="PKD_dom_sf"/>
</dbReference>
<dbReference type="Gene3D" id="2.60.120.200">
    <property type="match status" value="1"/>
</dbReference>
<keyword evidence="1 2" id="KW-0732">Signal</keyword>
<dbReference type="InterPro" id="IPR026444">
    <property type="entry name" value="Secre_tail"/>
</dbReference>
<dbReference type="Pfam" id="PF18911">
    <property type="entry name" value="PKD_4"/>
    <property type="match status" value="1"/>
</dbReference>
<evidence type="ECO:0000313" key="5">
    <source>
        <dbReference type="Proteomes" id="UP000760545"/>
    </source>
</evidence>
<dbReference type="PROSITE" id="PS50060">
    <property type="entry name" value="MAM_2"/>
    <property type="match status" value="1"/>
</dbReference>
<feature type="chain" id="PRO_5047465340" evidence="2">
    <location>
        <begin position="26"/>
        <end position="635"/>
    </location>
</feature>
<dbReference type="InterPro" id="IPR000998">
    <property type="entry name" value="MAM_dom"/>
</dbReference>
<dbReference type="CDD" id="cd06263">
    <property type="entry name" value="MAM"/>
    <property type="match status" value="1"/>
</dbReference>
<dbReference type="InterPro" id="IPR013783">
    <property type="entry name" value="Ig-like_fold"/>
</dbReference>
<dbReference type="RefSeq" id="WP_167919260.1">
    <property type="nucleotide sequence ID" value="NZ_JAAVJS010000023.1"/>
</dbReference>